<reference evidence="1 2" key="1">
    <citation type="submission" date="2014-04" db="EMBL/GenBank/DDBJ databases">
        <authorList>
            <consortium name="DOE Joint Genome Institute"/>
            <person name="Kuo A."/>
            <person name="Kohler A."/>
            <person name="Nagy L.G."/>
            <person name="Floudas D."/>
            <person name="Copeland A."/>
            <person name="Barry K.W."/>
            <person name="Cichocki N."/>
            <person name="Veneault-Fourrey C."/>
            <person name="LaButti K."/>
            <person name="Lindquist E.A."/>
            <person name="Lipzen A."/>
            <person name="Lundell T."/>
            <person name="Morin E."/>
            <person name="Murat C."/>
            <person name="Sun H."/>
            <person name="Tunlid A."/>
            <person name="Henrissat B."/>
            <person name="Grigoriev I.V."/>
            <person name="Hibbett D.S."/>
            <person name="Martin F."/>
            <person name="Nordberg H.P."/>
            <person name="Cantor M.N."/>
            <person name="Hua S.X."/>
        </authorList>
    </citation>
    <scope>NUCLEOTIDE SEQUENCE [LARGE SCALE GENOMIC DNA]</scope>
    <source>
        <strain evidence="1 2">Foug A</strain>
    </source>
</reference>
<organism evidence="1 2">
    <name type="scientific">Scleroderma citrinum Foug A</name>
    <dbReference type="NCBI Taxonomy" id="1036808"/>
    <lineage>
        <taxon>Eukaryota</taxon>
        <taxon>Fungi</taxon>
        <taxon>Dikarya</taxon>
        <taxon>Basidiomycota</taxon>
        <taxon>Agaricomycotina</taxon>
        <taxon>Agaricomycetes</taxon>
        <taxon>Agaricomycetidae</taxon>
        <taxon>Boletales</taxon>
        <taxon>Sclerodermatineae</taxon>
        <taxon>Sclerodermataceae</taxon>
        <taxon>Scleroderma</taxon>
    </lineage>
</organism>
<dbReference type="InParanoid" id="A0A0C3D4M3"/>
<dbReference type="HOGENOM" id="CLU_2279143_0_0_1"/>
<proteinExistence type="predicted"/>
<reference evidence="2" key="2">
    <citation type="submission" date="2015-01" db="EMBL/GenBank/DDBJ databases">
        <title>Evolutionary Origins and Diversification of the Mycorrhizal Mutualists.</title>
        <authorList>
            <consortium name="DOE Joint Genome Institute"/>
            <consortium name="Mycorrhizal Genomics Consortium"/>
            <person name="Kohler A."/>
            <person name="Kuo A."/>
            <person name="Nagy L.G."/>
            <person name="Floudas D."/>
            <person name="Copeland A."/>
            <person name="Barry K.W."/>
            <person name="Cichocki N."/>
            <person name="Veneault-Fourrey C."/>
            <person name="LaButti K."/>
            <person name="Lindquist E.A."/>
            <person name="Lipzen A."/>
            <person name="Lundell T."/>
            <person name="Morin E."/>
            <person name="Murat C."/>
            <person name="Riley R."/>
            <person name="Ohm R."/>
            <person name="Sun H."/>
            <person name="Tunlid A."/>
            <person name="Henrissat B."/>
            <person name="Grigoriev I.V."/>
            <person name="Hibbett D.S."/>
            <person name="Martin F."/>
        </authorList>
    </citation>
    <scope>NUCLEOTIDE SEQUENCE [LARGE SCALE GENOMIC DNA]</scope>
    <source>
        <strain evidence="2">Foug A</strain>
    </source>
</reference>
<accession>A0A0C3D4M3</accession>
<dbReference type="EMBL" id="KN822291">
    <property type="protein sequence ID" value="KIM51051.1"/>
    <property type="molecule type" value="Genomic_DNA"/>
</dbReference>
<name>A0A0C3D4M3_9AGAM</name>
<sequence>MQSCPLIYSCSSSCLALGLQAMLRQTLFPKSAAYFCHFPSPYPLLFRGLVFGNHRSGAAKSWISSLFSRYALFFLVRNGMGMTGANVMSTLCSVYCLLLFDF</sequence>
<dbReference type="AlphaFoldDB" id="A0A0C3D4M3"/>
<evidence type="ECO:0000313" key="2">
    <source>
        <dbReference type="Proteomes" id="UP000053989"/>
    </source>
</evidence>
<dbReference type="Proteomes" id="UP000053989">
    <property type="component" value="Unassembled WGS sequence"/>
</dbReference>
<keyword evidence="2" id="KW-1185">Reference proteome</keyword>
<protein>
    <submittedName>
        <fullName evidence="1">Uncharacterized protein</fullName>
    </submittedName>
</protein>
<gene>
    <name evidence="1" type="ORF">SCLCIDRAFT_686442</name>
</gene>
<evidence type="ECO:0000313" key="1">
    <source>
        <dbReference type="EMBL" id="KIM51051.1"/>
    </source>
</evidence>